<feature type="compositionally biased region" description="Polar residues" evidence="1">
    <location>
        <begin position="56"/>
        <end position="70"/>
    </location>
</feature>
<dbReference type="Proteomes" id="UP000279236">
    <property type="component" value="Unassembled WGS sequence"/>
</dbReference>
<feature type="compositionally biased region" description="Low complexity" evidence="1">
    <location>
        <begin position="241"/>
        <end position="259"/>
    </location>
</feature>
<dbReference type="AlphaFoldDB" id="A0A427XID2"/>
<dbReference type="GeneID" id="39586775"/>
<feature type="compositionally biased region" description="Low complexity" evidence="1">
    <location>
        <begin position="76"/>
        <end position="86"/>
    </location>
</feature>
<sequence>MPSLPPPVTLPVLEDCLDEVERWNTLKTFVDKARRNSSRKYYRRLKEYREHREALNPSQIAGLSTAQTQREGGDESSGSSSAGPLGNDDWDILPEVVDEAVSPRSANTPVPSPSRPVADGPSLSSRAPSPNGGADKPADEPSAPGRRPLPVEDELRSLPPVRYVPNRVFVGNHPASIRIALVRALDLSLAAALTRGAEIVALDDWPSYAVVHTDHEGYAIATKKELKALAQPGASNSSRLGPSTGSTSAPPQSASSTTGHTYLARLQRRGPAPLGLPHAQ</sequence>
<comment type="caution">
    <text evidence="2">The sequence shown here is derived from an EMBL/GenBank/DDBJ whole genome shotgun (WGS) entry which is preliminary data.</text>
</comment>
<keyword evidence="3" id="KW-1185">Reference proteome</keyword>
<evidence type="ECO:0000313" key="3">
    <source>
        <dbReference type="Proteomes" id="UP000279236"/>
    </source>
</evidence>
<feature type="region of interest" description="Disordered" evidence="1">
    <location>
        <begin position="230"/>
        <end position="280"/>
    </location>
</feature>
<feature type="region of interest" description="Disordered" evidence="1">
    <location>
        <begin position="48"/>
        <end position="153"/>
    </location>
</feature>
<organism evidence="2 3">
    <name type="scientific">Apiotrichum porosum</name>
    <dbReference type="NCBI Taxonomy" id="105984"/>
    <lineage>
        <taxon>Eukaryota</taxon>
        <taxon>Fungi</taxon>
        <taxon>Dikarya</taxon>
        <taxon>Basidiomycota</taxon>
        <taxon>Agaricomycotina</taxon>
        <taxon>Tremellomycetes</taxon>
        <taxon>Trichosporonales</taxon>
        <taxon>Trichosporonaceae</taxon>
        <taxon>Apiotrichum</taxon>
    </lineage>
</organism>
<evidence type="ECO:0000256" key="1">
    <source>
        <dbReference type="SAM" id="MobiDB-lite"/>
    </source>
</evidence>
<evidence type="ECO:0000313" key="2">
    <source>
        <dbReference type="EMBL" id="RSH78507.1"/>
    </source>
</evidence>
<protein>
    <submittedName>
        <fullName evidence="2">Uncharacterized protein</fullName>
    </submittedName>
</protein>
<reference evidence="2 3" key="1">
    <citation type="submission" date="2018-11" db="EMBL/GenBank/DDBJ databases">
        <title>Genome sequence of Apiotrichum porosum DSM 27194.</title>
        <authorList>
            <person name="Aliyu H."/>
            <person name="Gorte O."/>
            <person name="Ochsenreither K."/>
        </authorList>
    </citation>
    <scope>NUCLEOTIDE SEQUENCE [LARGE SCALE GENOMIC DNA]</scope>
    <source>
        <strain evidence="2 3">DSM 27194</strain>
    </source>
</reference>
<dbReference type="EMBL" id="RSCE01000012">
    <property type="protein sequence ID" value="RSH78507.1"/>
    <property type="molecule type" value="Genomic_DNA"/>
</dbReference>
<accession>A0A427XID2</accession>
<gene>
    <name evidence="2" type="ORF">EHS24_002232</name>
</gene>
<proteinExistence type="predicted"/>
<feature type="compositionally biased region" description="Acidic residues" evidence="1">
    <location>
        <begin position="88"/>
        <end position="98"/>
    </location>
</feature>
<name>A0A427XID2_9TREE</name>
<dbReference type="RefSeq" id="XP_028473654.1">
    <property type="nucleotide sequence ID" value="XM_028617976.1"/>
</dbReference>